<sequence length="151" mass="16005">MNDQRGNDEQFVNKPVYVPTNEPSGKPVRHSGLGVASFILALVSIVAFIGVSIGLLILLAKQVDLGALFDGNGELTMTEEELADKIGPLLGYLFMYPFIIIINLIGLILGIIGLSKSGFKKVFAVIGTVLNGLALLAMVVLVIVAIAQRGL</sequence>
<organism evidence="2 3">
    <name type="scientific">Cohnella endophytica</name>
    <dbReference type="NCBI Taxonomy" id="2419778"/>
    <lineage>
        <taxon>Bacteria</taxon>
        <taxon>Bacillati</taxon>
        <taxon>Bacillota</taxon>
        <taxon>Bacilli</taxon>
        <taxon>Bacillales</taxon>
        <taxon>Paenibacillaceae</taxon>
        <taxon>Cohnella</taxon>
    </lineage>
</organism>
<keyword evidence="3" id="KW-1185">Reference proteome</keyword>
<evidence type="ECO:0000313" key="2">
    <source>
        <dbReference type="EMBL" id="RKP54159.1"/>
    </source>
</evidence>
<evidence type="ECO:0008006" key="4">
    <source>
        <dbReference type="Google" id="ProtNLM"/>
    </source>
</evidence>
<dbReference type="EMBL" id="RBZM01000005">
    <property type="protein sequence ID" value="RKP54159.1"/>
    <property type="molecule type" value="Genomic_DNA"/>
</dbReference>
<protein>
    <recommendedName>
        <fullName evidence="4">DUF4064 domain-containing protein</fullName>
    </recommendedName>
</protein>
<accession>A0A494XYP0</accession>
<keyword evidence="1" id="KW-1133">Transmembrane helix</keyword>
<proteinExistence type="predicted"/>
<feature type="transmembrane region" description="Helical" evidence="1">
    <location>
        <begin position="33"/>
        <end position="60"/>
    </location>
</feature>
<feature type="transmembrane region" description="Helical" evidence="1">
    <location>
        <begin position="122"/>
        <end position="147"/>
    </location>
</feature>
<gene>
    <name evidence="2" type="ORF">D7Z26_12335</name>
</gene>
<name>A0A494XYP0_9BACL</name>
<dbReference type="RefSeq" id="WP_120977265.1">
    <property type="nucleotide sequence ID" value="NZ_RBZM01000005.1"/>
</dbReference>
<evidence type="ECO:0000313" key="3">
    <source>
        <dbReference type="Proteomes" id="UP000282076"/>
    </source>
</evidence>
<reference evidence="2 3" key="1">
    <citation type="submission" date="2018-10" db="EMBL/GenBank/DDBJ databases">
        <title>Cohnella sp. M2MS4P-1, whole genome shotgun sequence.</title>
        <authorList>
            <person name="Tuo L."/>
        </authorList>
    </citation>
    <scope>NUCLEOTIDE SEQUENCE [LARGE SCALE GENOMIC DNA]</scope>
    <source>
        <strain evidence="2 3">M2MS4P-1</strain>
    </source>
</reference>
<comment type="caution">
    <text evidence="2">The sequence shown here is derived from an EMBL/GenBank/DDBJ whole genome shotgun (WGS) entry which is preliminary data.</text>
</comment>
<keyword evidence="1" id="KW-0472">Membrane</keyword>
<keyword evidence="1" id="KW-0812">Transmembrane</keyword>
<evidence type="ECO:0000256" key="1">
    <source>
        <dbReference type="SAM" id="Phobius"/>
    </source>
</evidence>
<dbReference type="AlphaFoldDB" id="A0A494XYP0"/>
<dbReference type="Proteomes" id="UP000282076">
    <property type="component" value="Unassembled WGS sequence"/>
</dbReference>
<feature type="transmembrane region" description="Helical" evidence="1">
    <location>
        <begin position="94"/>
        <end position="115"/>
    </location>
</feature>
<dbReference type="OrthoDB" id="2608137at2"/>